<evidence type="ECO:0000313" key="3">
    <source>
        <dbReference type="Proteomes" id="UP000198588"/>
    </source>
</evidence>
<dbReference type="AlphaFoldDB" id="A0A1G5WK95"/>
<dbReference type="RefSeq" id="WP_091576326.1">
    <property type="nucleotide sequence ID" value="NZ_FMXM01000004.1"/>
</dbReference>
<dbReference type="GO" id="GO:0006465">
    <property type="term" value="P:signal peptide processing"/>
    <property type="evidence" value="ECO:0007669"/>
    <property type="project" value="InterPro"/>
</dbReference>
<dbReference type="STRING" id="1165689.SAMN02927914_01411"/>
<dbReference type="GO" id="GO:0004252">
    <property type="term" value="F:serine-type endopeptidase activity"/>
    <property type="evidence" value="ECO:0007669"/>
    <property type="project" value="InterPro"/>
</dbReference>
<dbReference type="SUPFAM" id="SSF51306">
    <property type="entry name" value="LexA/Signal peptidase"/>
    <property type="match status" value="1"/>
</dbReference>
<evidence type="ECO:0000313" key="2">
    <source>
        <dbReference type="EMBL" id="SDA58503.1"/>
    </source>
</evidence>
<dbReference type="Gene3D" id="2.10.109.10">
    <property type="entry name" value="Umud Fragment, subunit A"/>
    <property type="match status" value="1"/>
</dbReference>
<dbReference type="EMBL" id="FMXM01000004">
    <property type="protein sequence ID" value="SDA58503.1"/>
    <property type="molecule type" value="Genomic_DNA"/>
</dbReference>
<organism evidence="2 3">
    <name type="scientific">Mesorhizobium qingshengii</name>
    <dbReference type="NCBI Taxonomy" id="1165689"/>
    <lineage>
        <taxon>Bacteria</taxon>
        <taxon>Pseudomonadati</taxon>
        <taxon>Pseudomonadota</taxon>
        <taxon>Alphaproteobacteria</taxon>
        <taxon>Hyphomicrobiales</taxon>
        <taxon>Phyllobacteriaceae</taxon>
        <taxon>Mesorhizobium</taxon>
    </lineage>
</organism>
<dbReference type="OrthoDB" id="5360818at2"/>
<gene>
    <name evidence="2" type="ORF">SAMN02927914_01411</name>
</gene>
<name>A0A1G5WK95_9HYPH</name>
<feature type="domain" description="Peptidase S26" evidence="1">
    <location>
        <begin position="7"/>
        <end position="166"/>
    </location>
</feature>
<protein>
    <submittedName>
        <fullName evidence="2">Conjugative transfer signal peptidase TraF</fullName>
    </submittedName>
</protein>
<evidence type="ECO:0000259" key="1">
    <source>
        <dbReference type="Pfam" id="PF10502"/>
    </source>
</evidence>
<accession>A0A1G5WK95</accession>
<dbReference type="Proteomes" id="UP000198588">
    <property type="component" value="Unassembled WGS sequence"/>
</dbReference>
<reference evidence="2 3" key="1">
    <citation type="submission" date="2016-10" db="EMBL/GenBank/DDBJ databases">
        <authorList>
            <person name="de Groot N.N."/>
        </authorList>
    </citation>
    <scope>NUCLEOTIDE SEQUENCE [LARGE SCALE GENOMIC DNA]</scope>
    <source>
        <strain evidence="2 3">CGMCC 1.12097</strain>
    </source>
</reference>
<dbReference type="Pfam" id="PF10502">
    <property type="entry name" value="Peptidase_S26"/>
    <property type="match status" value="1"/>
</dbReference>
<dbReference type="InterPro" id="IPR036286">
    <property type="entry name" value="LexA/Signal_pep-like_sf"/>
</dbReference>
<dbReference type="InterPro" id="IPR019533">
    <property type="entry name" value="Peptidase_S26"/>
</dbReference>
<sequence length="186" mass="20199">MSTRATTIVTMLSGAVLVAAPMWAGHRLRFVWNASASVRTGLYLVKPANRIAVADIAVVMPPEPLSSFLAEREYLPKGVPLLKRVLALGGATVCRQGTAIIAHGVTVGHAHERDSRERGLPVWQGCRLIASDEVFLMNLNAADSFDGRYFGPLKLTSIIGRAVPVWTRDRIAQVPDDFVEADRGEP</sequence>
<proteinExistence type="predicted"/>